<comment type="caution">
    <text evidence="11">The sequence shown here is derived from an EMBL/GenBank/DDBJ whole genome shotgun (WGS) entry which is preliminary data.</text>
</comment>
<evidence type="ECO:0000256" key="4">
    <source>
        <dbReference type="ARBA" id="ARBA00022692"/>
    </source>
</evidence>
<dbReference type="GO" id="GO:0015031">
    <property type="term" value="P:protein transport"/>
    <property type="evidence" value="ECO:0007669"/>
    <property type="project" value="UniProtKB-KW"/>
</dbReference>
<evidence type="ECO:0000256" key="1">
    <source>
        <dbReference type="ARBA" id="ARBA00004448"/>
    </source>
</evidence>
<keyword evidence="10" id="KW-0472">Membrane</keyword>
<dbReference type="AlphaFoldDB" id="A0ABD3C3M0"/>
<evidence type="ECO:0000256" key="10">
    <source>
        <dbReference type="ARBA" id="ARBA00023136"/>
    </source>
</evidence>
<keyword evidence="7" id="KW-1133">Transmembrane helix</keyword>
<dbReference type="EMBL" id="JAVIJP010000054">
    <property type="protein sequence ID" value="KAL3624063.1"/>
    <property type="molecule type" value="Genomic_DNA"/>
</dbReference>
<evidence type="ECO:0000256" key="8">
    <source>
        <dbReference type="ARBA" id="ARBA00023010"/>
    </source>
</evidence>
<protein>
    <recommendedName>
        <fullName evidence="13">Ribosomal protein L5</fullName>
    </recommendedName>
</protein>
<dbReference type="GO" id="GO:0005743">
    <property type="term" value="C:mitochondrial inner membrane"/>
    <property type="evidence" value="ECO:0007669"/>
    <property type="project" value="UniProtKB-SubCell"/>
</dbReference>
<dbReference type="Pfam" id="PF02466">
    <property type="entry name" value="Tim17"/>
    <property type="match status" value="1"/>
</dbReference>
<keyword evidence="6" id="KW-0653">Protein transport</keyword>
<evidence type="ECO:0000256" key="5">
    <source>
        <dbReference type="ARBA" id="ARBA00022792"/>
    </source>
</evidence>
<dbReference type="Proteomes" id="UP001632038">
    <property type="component" value="Unassembled WGS sequence"/>
</dbReference>
<dbReference type="PANTHER" id="PTHR10485:SF0">
    <property type="entry name" value="AT05822P-RELATED"/>
    <property type="match status" value="1"/>
</dbReference>
<keyword evidence="4" id="KW-0812">Transmembrane</keyword>
<keyword evidence="12" id="KW-1185">Reference proteome</keyword>
<comment type="subcellular location">
    <subcellularLocation>
        <location evidence="1">Mitochondrion inner membrane</location>
        <topology evidence="1">Multi-pass membrane protein</topology>
    </subcellularLocation>
</comment>
<keyword evidence="8" id="KW-0811">Translocation</keyword>
<evidence type="ECO:0000256" key="3">
    <source>
        <dbReference type="ARBA" id="ARBA00022448"/>
    </source>
</evidence>
<sequence length="141" mass="15246">MGLYERRRCGVVSERSELQVSNVAGEVSMVDGWTRYFKIPTHVNNGAITGIQSRDTSFRAEPPPNFALNARMGIPESFQVHIFDNIVRSFAVGAVGGSAFHFLKGIHSSPKGARLVGGSQAVRMNAPRIGGSFAVWAGLKK</sequence>
<reference evidence="12" key="1">
    <citation type="journal article" date="2024" name="IScience">
        <title>Strigolactones Initiate the Formation of Haustorium-like Structures in Castilleja.</title>
        <authorList>
            <person name="Buerger M."/>
            <person name="Peterson D."/>
            <person name="Chory J."/>
        </authorList>
    </citation>
    <scope>NUCLEOTIDE SEQUENCE [LARGE SCALE GENOMIC DNA]</scope>
</reference>
<organism evidence="11 12">
    <name type="scientific">Castilleja foliolosa</name>
    <dbReference type="NCBI Taxonomy" id="1961234"/>
    <lineage>
        <taxon>Eukaryota</taxon>
        <taxon>Viridiplantae</taxon>
        <taxon>Streptophyta</taxon>
        <taxon>Embryophyta</taxon>
        <taxon>Tracheophyta</taxon>
        <taxon>Spermatophyta</taxon>
        <taxon>Magnoliopsida</taxon>
        <taxon>eudicotyledons</taxon>
        <taxon>Gunneridae</taxon>
        <taxon>Pentapetalae</taxon>
        <taxon>asterids</taxon>
        <taxon>lamiids</taxon>
        <taxon>Lamiales</taxon>
        <taxon>Orobanchaceae</taxon>
        <taxon>Pedicularideae</taxon>
        <taxon>Castillejinae</taxon>
        <taxon>Castilleja</taxon>
    </lineage>
</organism>
<keyword evidence="5" id="KW-0999">Mitochondrion inner membrane</keyword>
<proteinExistence type="inferred from homology"/>
<evidence type="ECO:0000313" key="11">
    <source>
        <dbReference type="EMBL" id="KAL3624063.1"/>
    </source>
</evidence>
<evidence type="ECO:0000256" key="2">
    <source>
        <dbReference type="ARBA" id="ARBA00008444"/>
    </source>
</evidence>
<evidence type="ECO:0000256" key="7">
    <source>
        <dbReference type="ARBA" id="ARBA00022989"/>
    </source>
</evidence>
<evidence type="ECO:0000313" key="12">
    <source>
        <dbReference type="Proteomes" id="UP001632038"/>
    </source>
</evidence>
<evidence type="ECO:0000256" key="9">
    <source>
        <dbReference type="ARBA" id="ARBA00023128"/>
    </source>
</evidence>
<keyword evidence="3" id="KW-0813">Transport</keyword>
<evidence type="ECO:0000256" key="6">
    <source>
        <dbReference type="ARBA" id="ARBA00022927"/>
    </source>
</evidence>
<accession>A0ABD3C3M0</accession>
<evidence type="ECO:0008006" key="13">
    <source>
        <dbReference type="Google" id="ProtNLM"/>
    </source>
</evidence>
<dbReference type="PANTHER" id="PTHR10485">
    <property type="entry name" value="MITOCHONDRIAL IMPORT INNER MEMBRANE TRANSLOCASE SUBUNIT TIM-17"/>
    <property type="match status" value="1"/>
</dbReference>
<keyword evidence="9" id="KW-0496">Mitochondrion</keyword>
<name>A0ABD3C3M0_9LAMI</name>
<gene>
    <name evidence="11" type="ORF">CASFOL_032879</name>
</gene>
<comment type="similarity">
    <text evidence="2">Belongs to the Tim17/Tim22/Tim23 family.</text>
</comment>